<proteinExistence type="predicted"/>
<gene>
    <name evidence="1" type="ORF">EZS28_013629</name>
</gene>
<sequence>MQHDGKTLTKEQREKGYKTSAFVQTIMDLCDGKIQLQQSKKRQRYQINESRQLDKQGKLRWIGPADQ</sequence>
<name>A0A5J4W802_9EUKA</name>
<reference evidence="1 2" key="1">
    <citation type="submission" date="2019-03" db="EMBL/GenBank/DDBJ databases">
        <title>Single cell metagenomics reveals metabolic interactions within the superorganism composed of flagellate Streblomastix strix and complex community of Bacteroidetes bacteria on its surface.</title>
        <authorList>
            <person name="Treitli S.C."/>
            <person name="Kolisko M."/>
            <person name="Husnik F."/>
            <person name="Keeling P."/>
            <person name="Hampl V."/>
        </authorList>
    </citation>
    <scope>NUCLEOTIDE SEQUENCE [LARGE SCALE GENOMIC DNA]</scope>
    <source>
        <strain evidence="1">ST1C</strain>
    </source>
</reference>
<evidence type="ECO:0000313" key="2">
    <source>
        <dbReference type="Proteomes" id="UP000324800"/>
    </source>
</evidence>
<comment type="caution">
    <text evidence="1">The sequence shown here is derived from an EMBL/GenBank/DDBJ whole genome shotgun (WGS) entry which is preliminary data.</text>
</comment>
<accession>A0A5J4W802</accession>
<dbReference type="Proteomes" id="UP000324800">
    <property type="component" value="Unassembled WGS sequence"/>
</dbReference>
<protein>
    <submittedName>
        <fullName evidence="1">Uncharacterized protein</fullName>
    </submittedName>
</protein>
<dbReference type="AlphaFoldDB" id="A0A5J4W802"/>
<organism evidence="1 2">
    <name type="scientific">Streblomastix strix</name>
    <dbReference type="NCBI Taxonomy" id="222440"/>
    <lineage>
        <taxon>Eukaryota</taxon>
        <taxon>Metamonada</taxon>
        <taxon>Preaxostyla</taxon>
        <taxon>Oxymonadida</taxon>
        <taxon>Streblomastigidae</taxon>
        <taxon>Streblomastix</taxon>
    </lineage>
</organism>
<evidence type="ECO:0000313" key="1">
    <source>
        <dbReference type="EMBL" id="KAA6390845.1"/>
    </source>
</evidence>
<dbReference type="EMBL" id="SNRW01003084">
    <property type="protein sequence ID" value="KAA6390845.1"/>
    <property type="molecule type" value="Genomic_DNA"/>
</dbReference>